<dbReference type="AlphaFoldDB" id="A0A9Q0FTD7"/>
<feature type="domain" description="J" evidence="2">
    <location>
        <begin position="12"/>
        <end position="83"/>
    </location>
</feature>
<evidence type="ECO:0000313" key="3">
    <source>
        <dbReference type="EMBL" id="KAJ4837207.1"/>
    </source>
</evidence>
<name>A0A9Q0FTD7_9ROSI</name>
<feature type="compositionally biased region" description="Low complexity" evidence="1">
    <location>
        <begin position="146"/>
        <end position="159"/>
    </location>
</feature>
<gene>
    <name evidence="3" type="ORF">Tsubulata_044338</name>
</gene>
<organism evidence="3 4">
    <name type="scientific">Turnera subulata</name>
    <dbReference type="NCBI Taxonomy" id="218843"/>
    <lineage>
        <taxon>Eukaryota</taxon>
        <taxon>Viridiplantae</taxon>
        <taxon>Streptophyta</taxon>
        <taxon>Embryophyta</taxon>
        <taxon>Tracheophyta</taxon>
        <taxon>Spermatophyta</taxon>
        <taxon>Magnoliopsida</taxon>
        <taxon>eudicotyledons</taxon>
        <taxon>Gunneridae</taxon>
        <taxon>Pentapetalae</taxon>
        <taxon>rosids</taxon>
        <taxon>fabids</taxon>
        <taxon>Malpighiales</taxon>
        <taxon>Passifloraceae</taxon>
        <taxon>Turnera</taxon>
    </lineage>
</organism>
<feature type="region of interest" description="Disordered" evidence="1">
    <location>
        <begin position="193"/>
        <end position="235"/>
    </location>
</feature>
<evidence type="ECO:0000256" key="1">
    <source>
        <dbReference type="SAM" id="MobiDB-lite"/>
    </source>
</evidence>
<dbReference type="InterPro" id="IPR001623">
    <property type="entry name" value="DnaJ_domain"/>
</dbReference>
<reference evidence="3" key="1">
    <citation type="submission" date="2022-02" db="EMBL/GenBank/DDBJ databases">
        <authorList>
            <person name="Henning P.M."/>
            <person name="McCubbin A.G."/>
            <person name="Shore J.S."/>
        </authorList>
    </citation>
    <scope>NUCLEOTIDE SEQUENCE</scope>
    <source>
        <strain evidence="3">F60SS</strain>
        <tissue evidence="3">Leaves</tissue>
    </source>
</reference>
<dbReference type="CDD" id="cd06257">
    <property type="entry name" value="DnaJ"/>
    <property type="match status" value="1"/>
</dbReference>
<evidence type="ECO:0000259" key="2">
    <source>
        <dbReference type="PROSITE" id="PS50076"/>
    </source>
</evidence>
<dbReference type="PANTHER" id="PTHR44743:SF5">
    <property type="entry name" value="CHAPERONE DNAJ-DOMAIN SUPERFAMILY PROTEIN"/>
    <property type="match status" value="1"/>
</dbReference>
<dbReference type="Gene3D" id="1.10.287.110">
    <property type="entry name" value="DnaJ domain"/>
    <property type="match status" value="1"/>
</dbReference>
<dbReference type="Pfam" id="PF00226">
    <property type="entry name" value="DnaJ"/>
    <property type="match status" value="1"/>
</dbReference>
<dbReference type="PANTHER" id="PTHR44743">
    <property type="entry name" value="PUTATIVE, EXPRESSED-RELATED"/>
    <property type="match status" value="1"/>
</dbReference>
<dbReference type="SUPFAM" id="SSF46565">
    <property type="entry name" value="Chaperone J-domain"/>
    <property type="match status" value="1"/>
</dbReference>
<reference evidence="3" key="2">
    <citation type="journal article" date="2023" name="Plants (Basel)">
        <title>Annotation of the Turnera subulata (Passifloraceae) Draft Genome Reveals the S-Locus Evolved after the Divergence of Turneroideae from Passifloroideae in a Stepwise Manner.</title>
        <authorList>
            <person name="Henning P.M."/>
            <person name="Roalson E.H."/>
            <person name="Mir W."/>
            <person name="McCubbin A.G."/>
            <person name="Shore J.S."/>
        </authorList>
    </citation>
    <scope>NUCLEOTIDE SEQUENCE</scope>
    <source>
        <strain evidence="3">F60SS</strain>
    </source>
</reference>
<sequence>MANGDEKSGSKDFYQVLGLNKECSATELRNAYKKLALRWHPDRCSGSGNSKFVEEAKKKFQAVQQAYSVLSDANKRFLYDVGVYDSDDDEDGMGDFLNEMAVMMSQTKPSEDVEESFEELQDLFEELFQEDMESYGASYQTASSSSSYASYSETSNSNNKRVSCEMNGGKNKVEGSNSDLQFDKFSLGAVDQDVKKGKGVRGGARGGAGDRRRGRKQKISSGHDVSCNDYGISAS</sequence>
<dbReference type="PRINTS" id="PR00625">
    <property type="entry name" value="JDOMAIN"/>
</dbReference>
<dbReference type="InterPro" id="IPR036869">
    <property type="entry name" value="J_dom_sf"/>
</dbReference>
<dbReference type="EMBL" id="JAKUCV010003902">
    <property type="protein sequence ID" value="KAJ4837207.1"/>
    <property type="molecule type" value="Genomic_DNA"/>
</dbReference>
<dbReference type="SMART" id="SM00271">
    <property type="entry name" value="DnaJ"/>
    <property type="match status" value="1"/>
</dbReference>
<keyword evidence="4" id="KW-1185">Reference proteome</keyword>
<dbReference type="OrthoDB" id="10250354at2759"/>
<dbReference type="PROSITE" id="PS50076">
    <property type="entry name" value="DNAJ_2"/>
    <property type="match status" value="1"/>
</dbReference>
<accession>A0A9Q0FTD7</accession>
<dbReference type="Proteomes" id="UP001141552">
    <property type="component" value="Unassembled WGS sequence"/>
</dbReference>
<protein>
    <recommendedName>
        <fullName evidence="2">J domain-containing protein</fullName>
    </recommendedName>
</protein>
<feature type="region of interest" description="Disordered" evidence="1">
    <location>
        <begin position="146"/>
        <end position="178"/>
    </location>
</feature>
<evidence type="ECO:0000313" key="4">
    <source>
        <dbReference type="Proteomes" id="UP001141552"/>
    </source>
</evidence>
<proteinExistence type="predicted"/>
<comment type="caution">
    <text evidence="3">The sequence shown here is derived from an EMBL/GenBank/DDBJ whole genome shotgun (WGS) entry which is preliminary data.</text>
</comment>